<keyword evidence="2" id="KW-1185">Reference proteome</keyword>
<evidence type="ECO:0000313" key="1">
    <source>
        <dbReference type="EMBL" id="ABE62833.1"/>
    </source>
</evidence>
<organism evidence="1 2">
    <name type="scientific">Nitrobacter hamburgensis (strain DSM 10229 / NCIMB 13809 / X14)</name>
    <dbReference type="NCBI Taxonomy" id="323097"/>
    <lineage>
        <taxon>Bacteria</taxon>
        <taxon>Pseudomonadati</taxon>
        <taxon>Pseudomonadota</taxon>
        <taxon>Alphaproteobacteria</taxon>
        <taxon>Hyphomicrobiales</taxon>
        <taxon>Nitrobacteraceae</taxon>
        <taxon>Nitrobacter</taxon>
    </lineage>
</organism>
<dbReference type="HOGENOM" id="CLU_2423940_0_0_5"/>
<dbReference type="AlphaFoldDB" id="Q1QLR4"/>
<accession>Q1QLR4</accession>
<reference evidence="1 2" key="1">
    <citation type="submission" date="2006-03" db="EMBL/GenBank/DDBJ databases">
        <title>Complete sequence of chromosome of Nitrobacter hamburgensis X14.</title>
        <authorList>
            <consortium name="US DOE Joint Genome Institute"/>
            <person name="Copeland A."/>
            <person name="Lucas S."/>
            <person name="Lapidus A."/>
            <person name="Barry K."/>
            <person name="Detter J.C."/>
            <person name="Glavina del Rio T."/>
            <person name="Hammon N."/>
            <person name="Israni S."/>
            <person name="Dalin E."/>
            <person name="Tice H."/>
            <person name="Pitluck S."/>
            <person name="Chain P."/>
            <person name="Malfatti S."/>
            <person name="Shin M."/>
            <person name="Vergez L."/>
            <person name="Schmutz J."/>
            <person name="Larimer F."/>
            <person name="Land M."/>
            <person name="Hauser L."/>
            <person name="Kyrpides N."/>
            <person name="Ivanova N."/>
            <person name="Ward B."/>
            <person name="Arp D."/>
            <person name="Klotz M."/>
            <person name="Stein L."/>
            <person name="O'Mullan G."/>
            <person name="Starkenburg S."/>
            <person name="Sayavedra L."/>
            <person name="Poret-Peterson A.T."/>
            <person name="Gentry M.E."/>
            <person name="Bruce D."/>
            <person name="Richardson P."/>
        </authorList>
    </citation>
    <scope>NUCLEOTIDE SEQUENCE [LARGE SCALE GENOMIC DNA]</scope>
    <source>
        <strain evidence="2">DSM 10229 / NCIMB 13809 / X14</strain>
    </source>
</reference>
<evidence type="ECO:0000313" key="2">
    <source>
        <dbReference type="Proteomes" id="UP000001953"/>
    </source>
</evidence>
<sequence length="91" mass="10089">MRCVGTPHPSVRLHPAGATVAVPTLADAKARIDHHRRELEKVLRDRYGVDVMALATCTCRSLKRLGSIRAKVVRITSRPILVFQGYGGWID</sequence>
<dbReference type="Proteomes" id="UP000001953">
    <property type="component" value="Chromosome"/>
</dbReference>
<name>Q1QLR4_NITHX</name>
<dbReference type="EMBL" id="CP000319">
    <property type="protein sequence ID" value="ABE62833.1"/>
    <property type="molecule type" value="Genomic_DNA"/>
</dbReference>
<protein>
    <submittedName>
        <fullName evidence="1">Uncharacterized protein</fullName>
    </submittedName>
</protein>
<dbReference type="KEGG" id="nha:Nham_2035"/>
<dbReference type="STRING" id="323097.Nham_2035"/>
<proteinExistence type="predicted"/>
<gene>
    <name evidence="1" type="ordered locus">Nham_2035</name>
</gene>